<feature type="transmembrane region" description="Helical" evidence="1">
    <location>
        <begin position="656"/>
        <end position="674"/>
    </location>
</feature>
<dbReference type="PANTHER" id="PTHR43685">
    <property type="entry name" value="GLYCOSYLTRANSFERASE"/>
    <property type="match status" value="1"/>
</dbReference>
<dbReference type="Pfam" id="PF00535">
    <property type="entry name" value="Glycos_transf_2"/>
    <property type="match status" value="1"/>
</dbReference>
<dbReference type="SUPFAM" id="SSF53448">
    <property type="entry name" value="Nucleotide-diphospho-sugar transferases"/>
    <property type="match status" value="1"/>
</dbReference>
<reference evidence="3" key="1">
    <citation type="submission" date="2020-05" db="EMBL/GenBank/DDBJ databases">
        <authorList>
            <person name="Chiriac C."/>
            <person name="Salcher M."/>
            <person name="Ghai R."/>
            <person name="Kavagutti S V."/>
        </authorList>
    </citation>
    <scope>NUCLEOTIDE SEQUENCE</scope>
</reference>
<protein>
    <submittedName>
        <fullName evidence="3">Unannotated protein</fullName>
    </submittedName>
</protein>
<keyword evidence="1" id="KW-0472">Membrane</keyword>
<keyword evidence="1" id="KW-0812">Transmembrane</keyword>
<feature type="transmembrane region" description="Helical" evidence="1">
    <location>
        <begin position="607"/>
        <end position="625"/>
    </location>
</feature>
<dbReference type="InterPro" id="IPR050834">
    <property type="entry name" value="Glycosyltransf_2"/>
</dbReference>
<dbReference type="InterPro" id="IPR029044">
    <property type="entry name" value="Nucleotide-diphossugar_trans"/>
</dbReference>
<dbReference type="AlphaFoldDB" id="A0A6J6T3W8"/>
<name>A0A6J6T3W8_9ZZZZ</name>
<dbReference type="PANTHER" id="PTHR43685:SF3">
    <property type="entry name" value="SLR2126 PROTEIN"/>
    <property type="match status" value="1"/>
</dbReference>
<feature type="transmembrane region" description="Helical" evidence="1">
    <location>
        <begin position="984"/>
        <end position="1003"/>
    </location>
</feature>
<feature type="transmembrane region" description="Helical" evidence="1">
    <location>
        <begin position="561"/>
        <end position="586"/>
    </location>
</feature>
<sequence>MAAQAALDSYRVTAIIVTHDGALWLPETVAALASQTRPIDQLIAVDTASKDASKQLLKSARIQIINAERNCGFGEAISLAVDSMKPNSEEKSEWIWLIHDDCAPASTALEYLLESIQERPQVAMVGPKLLGWHDRTHLLEAGISIAGNGARWTGLEPLEYDQGQNDGIHEVLSVSTAGALIRRDIFEEIGGFDLNLGLFRDDVDFGWRARVAGHSVLAVTNAVAFHAQASATERRIVDVAGAFLHRPLLLDRRNAAYVLLANSSWWMLPWLSLQLLSSAMLRSIGYLLAKLPGYASDELIAVASFIIRPNLIFKARRARKAKRFVSSRIIAAFIPPRWSQLRLGVTAMVEKVKVFLLPSSDGASGSIVDSNEDDDLLVPTKNLQWFGVLRKPAVLGFVVLAIFTLVASRNRLGSLIGGALPASPSGTHDLWHTYFESWHQVGMGSSNASPPWIALLAIAATVLLGKAGLLITLLFLVAPLLMMWSILNLFKHFTTNYWISVPASFLYAISPVAIAAINSGRLGTLAVLIIGPQIPLLLRHWKLIELHSWRRIFGLSMLFAVLYSFTLVSFIIAFSAAAIAILIDYLSFRTEPNKPLFLGRLYKRLTVVFLPLLLTAPYSLEAFIYPSRLLAEPGISTAGGDTNLVLLANPGGIGAMPWWLVSPVLLILLVSLFSSSSARTIAQYGIGFLTGAVFFSAFSISAHGNSASSRVWVGSFLVGATIAAATAGVVILDRLREVLIASNINFRHILAALLLLLTALYTIVTLGWSISAGANSPVQSNSPTVMPAFLSVENETKILVLREVGSEGTKAVQYYISRGADIELGEPDVAPRQIPELVAAAQTLIDGTGITSSKVLASYGIKYVFVKTPFDPTVIQTIDGLGGFTRASATSAGVVWRVTGVIGRLVFTSDSGVQEILEAGEVGARTLVPGAGTVTVTEAYDRSWQILENGYRLPRVRSELGLPVFTVTEAGEISLIHDGTIRRAWISLSLIIWVVVVILALPAGRRKREISEKELA</sequence>
<feature type="transmembrane region" description="Helical" evidence="1">
    <location>
        <begin position="744"/>
        <end position="770"/>
    </location>
</feature>
<feature type="transmembrane region" description="Helical" evidence="1">
    <location>
        <begin position="681"/>
        <end position="700"/>
    </location>
</feature>
<evidence type="ECO:0000256" key="1">
    <source>
        <dbReference type="SAM" id="Phobius"/>
    </source>
</evidence>
<feature type="transmembrane region" description="Helical" evidence="1">
    <location>
        <begin position="497"/>
        <end position="517"/>
    </location>
</feature>
<accession>A0A6J6T3W8</accession>
<evidence type="ECO:0000259" key="2">
    <source>
        <dbReference type="Pfam" id="PF00535"/>
    </source>
</evidence>
<dbReference type="Gene3D" id="3.90.550.10">
    <property type="entry name" value="Spore Coat Polysaccharide Biosynthesis Protein SpsA, Chain A"/>
    <property type="match status" value="1"/>
</dbReference>
<feature type="transmembrane region" description="Helical" evidence="1">
    <location>
        <begin position="712"/>
        <end position="732"/>
    </location>
</feature>
<keyword evidence="1" id="KW-1133">Transmembrane helix</keyword>
<dbReference type="EMBL" id="CAEZZF010000001">
    <property type="protein sequence ID" value="CAB4741645.1"/>
    <property type="molecule type" value="Genomic_DNA"/>
</dbReference>
<dbReference type="InterPro" id="IPR001173">
    <property type="entry name" value="Glyco_trans_2-like"/>
</dbReference>
<organism evidence="3">
    <name type="scientific">freshwater metagenome</name>
    <dbReference type="NCBI Taxonomy" id="449393"/>
    <lineage>
        <taxon>unclassified sequences</taxon>
        <taxon>metagenomes</taxon>
        <taxon>ecological metagenomes</taxon>
    </lineage>
</organism>
<gene>
    <name evidence="3" type="ORF">UFOPK2837_00036</name>
</gene>
<feature type="domain" description="Glycosyltransferase 2-like" evidence="2">
    <location>
        <begin position="14"/>
        <end position="189"/>
    </location>
</feature>
<evidence type="ECO:0000313" key="3">
    <source>
        <dbReference type="EMBL" id="CAB4741645.1"/>
    </source>
</evidence>
<proteinExistence type="predicted"/>